<evidence type="ECO:0000256" key="1">
    <source>
        <dbReference type="SAM" id="SignalP"/>
    </source>
</evidence>
<dbReference type="AlphaFoldDB" id="A0A1Q9CSV6"/>
<sequence length="240" mass="27198">MAMPRRPWRRVLAGAALLALAGSAFVSTSPAVGRTSELRTSRRVLAEADLSPEQQELVERFLSTQVTDEEAKRKEKPFPFSEEELIRRAKIYLALNQDDAKYIEQFKSFNFREAFPDAVNEWHHFRVDPFEPNRVWFTTRGHGKNTGLAPPLITEPTGKVFENPPQACSLRFNEAGEVTQYTIGYVMDRRVGNTGGVGGLMGILYAVGKPFPYPEGQPYQPSWQRTLVNTVVEFLQQFSK</sequence>
<feature type="chain" id="PRO_5012638523" evidence="1">
    <location>
        <begin position="24"/>
        <end position="240"/>
    </location>
</feature>
<organism evidence="2 3">
    <name type="scientific">Symbiodinium microadriaticum</name>
    <name type="common">Dinoflagellate</name>
    <name type="synonym">Zooxanthella microadriatica</name>
    <dbReference type="NCBI Taxonomy" id="2951"/>
    <lineage>
        <taxon>Eukaryota</taxon>
        <taxon>Sar</taxon>
        <taxon>Alveolata</taxon>
        <taxon>Dinophyceae</taxon>
        <taxon>Suessiales</taxon>
        <taxon>Symbiodiniaceae</taxon>
        <taxon>Symbiodinium</taxon>
    </lineage>
</organism>
<evidence type="ECO:0000313" key="2">
    <source>
        <dbReference type="EMBL" id="OLP86014.1"/>
    </source>
</evidence>
<comment type="caution">
    <text evidence="2">The sequence shown here is derived from an EMBL/GenBank/DDBJ whole genome shotgun (WGS) entry which is preliminary data.</text>
</comment>
<feature type="signal peptide" evidence="1">
    <location>
        <begin position="1"/>
        <end position="23"/>
    </location>
</feature>
<proteinExistence type="predicted"/>
<protein>
    <submittedName>
        <fullName evidence="2">Uncharacterized protein</fullName>
    </submittedName>
</protein>
<name>A0A1Q9CSV6_SYMMI</name>
<dbReference type="OrthoDB" id="424336at2759"/>
<accession>A0A1Q9CSV6</accession>
<dbReference type="Proteomes" id="UP000186817">
    <property type="component" value="Unassembled WGS sequence"/>
</dbReference>
<reference evidence="2 3" key="1">
    <citation type="submission" date="2016-02" db="EMBL/GenBank/DDBJ databases">
        <title>Genome analysis of coral dinoflagellate symbionts highlights evolutionary adaptations to a symbiotic lifestyle.</title>
        <authorList>
            <person name="Aranda M."/>
            <person name="Li Y."/>
            <person name="Liew Y.J."/>
            <person name="Baumgarten S."/>
            <person name="Simakov O."/>
            <person name="Wilson M."/>
            <person name="Piel J."/>
            <person name="Ashoor H."/>
            <person name="Bougouffa S."/>
            <person name="Bajic V.B."/>
            <person name="Ryu T."/>
            <person name="Ravasi T."/>
            <person name="Bayer T."/>
            <person name="Micklem G."/>
            <person name="Kim H."/>
            <person name="Bhak J."/>
            <person name="Lajeunesse T.C."/>
            <person name="Voolstra C.R."/>
        </authorList>
    </citation>
    <scope>NUCLEOTIDE SEQUENCE [LARGE SCALE GENOMIC DNA]</scope>
    <source>
        <strain evidence="2 3">CCMP2467</strain>
    </source>
</reference>
<gene>
    <name evidence="2" type="ORF">AK812_SmicGene32936</name>
</gene>
<keyword evidence="3" id="KW-1185">Reference proteome</keyword>
<dbReference type="EMBL" id="LSRX01000941">
    <property type="protein sequence ID" value="OLP86014.1"/>
    <property type="molecule type" value="Genomic_DNA"/>
</dbReference>
<evidence type="ECO:0000313" key="3">
    <source>
        <dbReference type="Proteomes" id="UP000186817"/>
    </source>
</evidence>
<keyword evidence="1" id="KW-0732">Signal</keyword>